<evidence type="ECO:0000313" key="3">
    <source>
        <dbReference type="Proteomes" id="UP000501451"/>
    </source>
</evidence>
<keyword evidence="1" id="KW-0812">Transmembrane</keyword>
<proteinExistence type="predicted"/>
<organism evidence="2 3">
    <name type="scientific">Jeotgalibaca arthritidis</name>
    <dbReference type="NCBI Taxonomy" id="1868794"/>
    <lineage>
        <taxon>Bacteria</taxon>
        <taxon>Bacillati</taxon>
        <taxon>Bacillota</taxon>
        <taxon>Bacilli</taxon>
        <taxon>Lactobacillales</taxon>
        <taxon>Carnobacteriaceae</taxon>
        <taxon>Jeotgalibaca</taxon>
    </lineage>
</organism>
<dbReference type="KEGG" id="jar:G7057_08115"/>
<feature type="transmembrane region" description="Helical" evidence="1">
    <location>
        <begin position="85"/>
        <end position="106"/>
    </location>
</feature>
<accession>A0A6G7KAW2</accession>
<dbReference type="EMBL" id="CP049740">
    <property type="protein sequence ID" value="QII82403.1"/>
    <property type="molecule type" value="Genomic_DNA"/>
</dbReference>
<evidence type="ECO:0000313" key="2">
    <source>
        <dbReference type="EMBL" id="QII82403.1"/>
    </source>
</evidence>
<dbReference type="RefSeq" id="WP_166162659.1">
    <property type="nucleotide sequence ID" value="NZ_CP049740.1"/>
</dbReference>
<dbReference type="Proteomes" id="UP000501451">
    <property type="component" value="Chromosome"/>
</dbReference>
<evidence type="ECO:0000256" key="1">
    <source>
        <dbReference type="SAM" id="Phobius"/>
    </source>
</evidence>
<keyword evidence="3" id="KW-1185">Reference proteome</keyword>
<dbReference type="AlphaFoldDB" id="A0A6G7KAW2"/>
<name>A0A6G7KAW2_9LACT</name>
<feature type="transmembrane region" description="Helical" evidence="1">
    <location>
        <begin position="63"/>
        <end position="79"/>
    </location>
</feature>
<protein>
    <submittedName>
        <fullName evidence="2">Uncharacterized protein</fullName>
    </submittedName>
</protein>
<keyword evidence="1" id="KW-1133">Transmembrane helix</keyword>
<sequence length="152" mass="16708">MFVFSTSLLMFWIKGKIEIDSRFVNVEIPNTVLGIFPLGKKRDSVPVHTISNLQIDNSFNMKPILIGLFLLFVSFGMLGESFFGGLILGAISLGISGSGILTTLTFDKSGSRQVISVPFFEAKKLEAAQTEIYSLISNSADGRDLGLYFEKK</sequence>
<gene>
    <name evidence="2" type="ORF">G7057_08115</name>
</gene>
<reference evidence="2 3" key="1">
    <citation type="journal article" date="2017" name="Int. J. Syst. Evol. Microbiol.">
        <title>Jeotgalibaca porci sp. nov. and Jeotgalibaca arthritidis sp. nov., isolated from pigs, and emended description of the genus Jeotgalibaca.</title>
        <authorList>
            <person name="Zamora L."/>
            <person name="Perez-Sancho M."/>
            <person name="Dominguez L."/>
            <person name="Fernandez-Garayzabal J.F."/>
            <person name="Vela A.I."/>
        </authorList>
    </citation>
    <scope>NUCLEOTIDE SEQUENCE [LARGE SCALE GENOMIC DNA]</scope>
    <source>
        <strain evidence="2 3">CECT 9157</strain>
    </source>
</reference>
<keyword evidence="1" id="KW-0472">Membrane</keyword>